<feature type="compositionally biased region" description="Low complexity" evidence="1">
    <location>
        <begin position="42"/>
        <end position="69"/>
    </location>
</feature>
<feature type="signal peptide" evidence="2">
    <location>
        <begin position="1"/>
        <end position="20"/>
    </location>
</feature>
<evidence type="ECO:0000313" key="3">
    <source>
        <dbReference type="EMBL" id="RAK75136.1"/>
    </source>
</evidence>
<dbReference type="AlphaFoldDB" id="A0A8G1VXD4"/>
<protein>
    <submittedName>
        <fullName evidence="3">Uncharacterized protein</fullName>
    </submittedName>
</protein>
<evidence type="ECO:0000256" key="1">
    <source>
        <dbReference type="SAM" id="MobiDB-lite"/>
    </source>
</evidence>
<evidence type="ECO:0000256" key="2">
    <source>
        <dbReference type="SAM" id="SignalP"/>
    </source>
</evidence>
<keyword evidence="2" id="KW-0732">Signal</keyword>
<accession>A0A8G1VXD4</accession>
<evidence type="ECO:0000313" key="4">
    <source>
        <dbReference type="Proteomes" id="UP000249789"/>
    </source>
</evidence>
<feature type="chain" id="PRO_5034986192" evidence="2">
    <location>
        <begin position="21"/>
        <end position="95"/>
    </location>
</feature>
<feature type="compositionally biased region" description="Polar residues" evidence="1">
    <location>
        <begin position="26"/>
        <end position="41"/>
    </location>
</feature>
<proteinExistence type="predicted"/>
<keyword evidence="4" id="KW-1185">Reference proteome</keyword>
<name>A0A8G1VXD4_9EURO</name>
<dbReference type="VEuPathDB" id="FungiDB:BO72DRAFT_450057"/>
<dbReference type="GeneID" id="63862497"/>
<gene>
    <name evidence="3" type="ORF">BO72DRAFT_450057</name>
</gene>
<organism evidence="3 4">
    <name type="scientific">Aspergillus fijiensis CBS 313.89</name>
    <dbReference type="NCBI Taxonomy" id="1448319"/>
    <lineage>
        <taxon>Eukaryota</taxon>
        <taxon>Fungi</taxon>
        <taxon>Dikarya</taxon>
        <taxon>Ascomycota</taxon>
        <taxon>Pezizomycotina</taxon>
        <taxon>Eurotiomycetes</taxon>
        <taxon>Eurotiomycetidae</taxon>
        <taxon>Eurotiales</taxon>
        <taxon>Aspergillaceae</taxon>
        <taxon>Aspergillus</taxon>
    </lineage>
</organism>
<feature type="compositionally biased region" description="Low complexity" evidence="1">
    <location>
        <begin position="81"/>
        <end position="95"/>
    </location>
</feature>
<dbReference type="Proteomes" id="UP000249789">
    <property type="component" value="Unassembled WGS sequence"/>
</dbReference>
<feature type="region of interest" description="Disordered" evidence="1">
    <location>
        <begin position="21"/>
        <end position="95"/>
    </location>
</feature>
<reference evidence="3 4" key="1">
    <citation type="submission" date="2018-02" db="EMBL/GenBank/DDBJ databases">
        <title>The genomes of Aspergillus section Nigri reveals drivers in fungal speciation.</title>
        <authorList>
            <consortium name="DOE Joint Genome Institute"/>
            <person name="Vesth T.C."/>
            <person name="Nybo J."/>
            <person name="Theobald S."/>
            <person name="Brandl J."/>
            <person name="Frisvad J.C."/>
            <person name="Nielsen K.F."/>
            <person name="Lyhne E.K."/>
            <person name="Kogle M.E."/>
            <person name="Kuo A."/>
            <person name="Riley R."/>
            <person name="Clum A."/>
            <person name="Nolan M."/>
            <person name="Lipzen A."/>
            <person name="Salamov A."/>
            <person name="Henrissat B."/>
            <person name="Wiebenga A."/>
            <person name="De vries R.P."/>
            <person name="Grigoriev I.V."/>
            <person name="Mortensen U.H."/>
            <person name="Andersen M.R."/>
            <person name="Baker S.E."/>
        </authorList>
    </citation>
    <scope>NUCLEOTIDE SEQUENCE [LARGE SCALE GENOMIC DNA]</scope>
    <source>
        <strain evidence="3 4">CBS 313.89</strain>
    </source>
</reference>
<dbReference type="RefSeq" id="XP_040799146.1">
    <property type="nucleotide sequence ID" value="XM_040945164.1"/>
</dbReference>
<sequence>MRFSLALLATAALTATGALALPHGNTEMTNKQPMSMSTMEDSPTQTPSSLPSSKPSSSSSGSTPQPSKTAATQGETDEDFLSGLLGNLGLSGLLG</sequence>
<dbReference type="EMBL" id="KZ824661">
    <property type="protein sequence ID" value="RAK75136.1"/>
    <property type="molecule type" value="Genomic_DNA"/>
</dbReference>